<dbReference type="SMART" id="SM01411">
    <property type="entry name" value="Ephrin_rec_like"/>
    <property type="match status" value="2"/>
</dbReference>
<sequence>MPAETLRKALRAASTSGLATGFAASRLDLQLRSGTAGVAVLYGAVSVPGLLSLAPLLREETQGRESYESYEYPALVLTSAFGAVLFPWLLEACRSGAAPGLAGAGVPCILLVVSKRIFLYVLAFWGVFVAARRSVLLPASLGERLVTLTAELLGLGPELPAELRQEADELEQELDSLSDTQQALGLPLLLAFFRTMLASPTASWVVAQRSRGCGGFLAVICVALAALALTVCVMTFVDSSGTGPDPPPAPAPPPSPVPVYMPECTAHAKCSDSGLTGNCCPTPEGVLLECCRPIPSNAALAPFHSMCYAPTPAKTITHLPTDDYMAQWAQPLWGSPGRDDLSAIRAMNIDTLRLYGNDPRLNHKRFLNRAYELGISVVVAISDYPYTQDETGKCATGLPYNCFNEIRSQYSAMLRNGFAEKGPDGRMYYHPSIKAVILINEPELKITYDGTIAKEAWSEGYYAKALLSAIDGALAAEEDMRLHGRLPPFTVVHSFATCPTCKSNVAGNKAGEVQVGTLASLGFMYDFVVGMLSPSVYNYAPHHDLRAALQHRFLLGFNTQDITDTICEQVLQPLKSTPLSGMPIWAGEYKAWYQSEKKNPISDFQSDYGKIASWVGSSSCGGAGANLTGVSIFEFQVSYFKGTEDHQMDFGIYELGKKQIATTPKTEETSWQQYPVWCLHKKRNNAGDSWVDAVAKVLGGTALSDSDCSDKELTFQACAEQNHHFAILKKEADFSHPLLCVLLAGSLALLSLQGQGGQGGQGSVSQALMLGTLVSNGAFAFLATKGEVKAALESWSVEEKSVGILAAGLAVAGTLVAFLLPLSWAWPVQNVVNLCIAITASRALALPRFQTIALLLFGVAAYDVLSTLGPLLAAQLLGAGGAVKAWDYGKPASDLEVGLWDQCKVEHLAAVLCGLCLEDGIPEADRYFLQDNQGADIPVGFVEADWASAQLLTQFAQIVTAEVLGYRTYVHSVRASGSWTALYALVGCRDFNLGEASLDGCGEETRIHVALDLYTSALQDAPVTLERLFPQYAPVSLGGIGFVGEEYLFVKREVQDVAYQSAGLTLDYHRTYNASLSHASAVRALFDSIEDVLLPDLVACDTAGTNWVHHGRLAEYVKWSGDTAGVREVPGDEGPNYVAKCHGNHWWPSPACRHDTSQCIPLLTSGSYGWLLPSFMHRSAAYALPVAIGIVDDFDRYVYYVENLKVLFYWWLPDGTFVSMNPEAILFPRFSAAEWEAGNRRTAPASTQILKMVSADLEQKSPLMHAMLSDLTFDRDDVQEAIGQMQAGNSTYEVACNWLRRDTSWRQVVPLRTQCTAGAGVVDKEGLFLPSRTRAAECKMCPAGTFSEAFDDSSGSTRRCVFCESGRYQPLAGETVCVACEAGKISGVNGSTECEFCPPGSFADRSGLTECTDCGDDRWTTSECLNTSSGEKWIAVRGAPSQRLCRCIAGTYLSDGRCQDLWRSVTVNSGRFRVRMSYSRASIGE</sequence>
<dbReference type="InterPro" id="IPR009030">
    <property type="entry name" value="Growth_fac_rcpt_cys_sf"/>
</dbReference>
<protein>
    <recommendedName>
        <fullName evidence="4">Tyrosine-protein kinase ephrin type A/B receptor-like domain-containing protein</fullName>
    </recommendedName>
</protein>
<feature type="transmembrane region" description="Helical" evidence="1">
    <location>
        <begin position="214"/>
        <end position="237"/>
    </location>
</feature>
<dbReference type="OrthoDB" id="441695at2759"/>
<evidence type="ECO:0008006" key="4">
    <source>
        <dbReference type="Google" id="ProtNLM"/>
    </source>
</evidence>
<proteinExistence type="predicted"/>
<evidence type="ECO:0000256" key="1">
    <source>
        <dbReference type="SAM" id="Phobius"/>
    </source>
</evidence>
<gene>
    <name evidence="2" type="ORF">SNEC2469_LOCUS17841</name>
</gene>
<dbReference type="InterPro" id="IPR017853">
    <property type="entry name" value="GH"/>
</dbReference>
<comment type="caution">
    <text evidence="2">The sequence shown here is derived from an EMBL/GenBank/DDBJ whole genome shotgun (WGS) entry which is preliminary data.</text>
</comment>
<dbReference type="EMBL" id="CAJNJA010029709">
    <property type="protein sequence ID" value="CAE7632864.1"/>
    <property type="molecule type" value="Genomic_DNA"/>
</dbReference>
<dbReference type="PANTHER" id="PTHR46967:SF2">
    <property type="entry name" value="SUSHI, VON WILLEBRAND FACTOR TYPE A, EGF AND PENTRAXIN DOMAIN-CONTAINING PROTEIN 1-LIKE"/>
    <property type="match status" value="1"/>
</dbReference>
<accession>A0A812VNP6</accession>
<dbReference type="Gene3D" id="2.10.50.10">
    <property type="entry name" value="Tumor Necrosis Factor Receptor, subunit A, domain 2"/>
    <property type="match status" value="2"/>
</dbReference>
<dbReference type="Proteomes" id="UP000601435">
    <property type="component" value="Unassembled WGS sequence"/>
</dbReference>
<feature type="transmembrane region" description="Helical" evidence="1">
    <location>
        <begin position="36"/>
        <end position="57"/>
    </location>
</feature>
<feature type="transmembrane region" description="Helical" evidence="1">
    <location>
        <begin position="845"/>
        <end position="865"/>
    </location>
</feature>
<evidence type="ECO:0000313" key="2">
    <source>
        <dbReference type="EMBL" id="CAE7632864.1"/>
    </source>
</evidence>
<keyword evidence="1" id="KW-0812">Transmembrane</keyword>
<dbReference type="PANTHER" id="PTHR46967">
    <property type="entry name" value="INSULIN-LIKE GROWTH FACTOR BINDING PROTEIN,N-TERMINAL"/>
    <property type="match status" value="1"/>
</dbReference>
<name>A0A812VNP6_9DINO</name>
<dbReference type="Gene3D" id="3.20.20.80">
    <property type="entry name" value="Glycosidases"/>
    <property type="match status" value="1"/>
</dbReference>
<keyword evidence="3" id="KW-1185">Reference proteome</keyword>
<organism evidence="2 3">
    <name type="scientific">Symbiodinium necroappetens</name>
    <dbReference type="NCBI Taxonomy" id="1628268"/>
    <lineage>
        <taxon>Eukaryota</taxon>
        <taxon>Sar</taxon>
        <taxon>Alveolata</taxon>
        <taxon>Dinophyceae</taxon>
        <taxon>Suessiales</taxon>
        <taxon>Symbiodiniaceae</taxon>
        <taxon>Symbiodinium</taxon>
    </lineage>
</organism>
<keyword evidence="1" id="KW-0472">Membrane</keyword>
<feature type="transmembrane region" description="Helical" evidence="1">
    <location>
        <begin position="69"/>
        <end position="90"/>
    </location>
</feature>
<feature type="transmembrane region" description="Helical" evidence="1">
    <location>
        <begin position="96"/>
        <end position="113"/>
    </location>
</feature>
<feature type="transmembrane region" description="Helical" evidence="1">
    <location>
        <begin position="803"/>
        <end position="824"/>
    </location>
</feature>
<reference evidence="2" key="1">
    <citation type="submission" date="2021-02" db="EMBL/GenBank/DDBJ databases">
        <authorList>
            <person name="Dougan E. K."/>
            <person name="Rhodes N."/>
            <person name="Thang M."/>
            <person name="Chan C."/>
        </authorList>
    </citation>
    <scope>NUCLEOTIDE SEQUENCE</scope>
</reference>
<evidence type="ECO:0000313" key="3">
    <source>
        <dbReference type="Proteomes" id="UP000601435"/>
    </source>
</evidence>
<dbReference type="SUPFAM" id="SSF57184">
    <property type="entry name" value="Growth factor receptor domain"/>
    <property type="match status" value="1"/>
</dbReference>
<keyword evidence="1" id="KW-1133">Transmembrane helix</keyword>
<dbReference type="SUPFAM" id="SSF51445">
    <property type="entry name" value="(Trans)glycosidases"/>
    <property type="match status" value="1"/>
</dbReference>